<proteinExistence type="predicted"/>
<protein>
    <submittedName>
        <fullName evidence="2">Uncharacterized protein</fullName>
    </submittedName>
</protein>
<gene>
    <name evidence="2" type="ORF">BHAP_0656</name>
</gene>
<dbReference type="AlphaFoldDB" id="A0A261G1X0"/>
<feature type="compositionally biased region" description="Basic and acidic residues" evidence="1">
    <location>
        <begin position="47"/>
        <end position="58"/>
    </location>
</feature>
<organism evidence="2 3">
    <name type="scientific">Bifidobacterium hapali</name>
    <dbReference type="NCBI Taxonomy" id="1630172"/>
    <lineage>
        <taxon>Bacteria</taxon>
        <taxon>Bacillati</taxon>
        <taxon>Actinomycetota</taxon>
        <taxon>Actinomycetes</taxon>
        <taxon>Bifidobacteriales</taxon>
        <taxon>Bifidobacteriaceae</taxon>
        <taxon>Bifidobacterium</taxon>
    </lineage>
</organism>
<reference evidence="2 3" key="1">
    <citation type="journal article" date="2017" name="BMC Genomics">
        <title>Comparative genomic and phylogenomic analyses of the Bifidobacteriaceae family.</title>
        <authorList>
            <person name="Lugli G.A."/>
            <person name="Milani C."/>
            <person name="Turroni F."/>
            <person name="Duranti S."/>
            <person name="Mancabelli L."/>
            <person name="Mangifesta M."/>
            <person name="Ferrario C."/>
            <person name="Modesto M."/>
            <person name="Mattarelli P."/>
            <person name="Jiri K."/>
            <person name="van Sinderen D."/>
            <person name="Ventura M."/>
        </authorList>
    </citation>
    <scope>NUCLEOTIDE SEQUENCE [LARGE SCALE GENOMIC DNA]</scope>
    <source>
        <strain evidence="2 3">DSM 100202</strain>
    </source>
</reference>
<evidence type="ECO:0000313" key="2">
    <source>
        <dbReference type="EMBL" id="OZG65378.1"/>
    </source>
</evidence>
<feature type="region of interest" description="Disordered" evidence="1">
    <location>
        <begin position="1"/>
        <end position="58"/>
    </location>
</feature>
<sequence length="111" mass="12414">MGSLVRRPPGSTPPRALVRGGKRSLGSAQREKTATHANAWQKTLTKRPSERENRHAHWDSRLPVSREPLSLTSSEFANELTQDTILSPIISRASQINIAGDRSNRCRYALR</sequence>
<evidence type="ECO:0000256" key="1">
    <source>
        <dbReference type="SAM" id="MobiDB-lite"/>
    </source>
</evidence>
<keyword evidence="3" id="KW-1185">Reference proteome</keyword>
<dbReference type="EMBL" id="MWWY01000013">
    <property type="protein sequence ID" value="OZG65378.1"/>
    <property type="molecule type" value="Genomic_DNA"/>
</dbReference>
<accession>A0A261G1X0</accession>
<dbReference type="Proteomes" id="UP000216074">
    <property type="component" value="Unassembled WGS sequence"/>
</dbReference>
<evidence type="ECO:0000313" key="3">
    <source>
        <dbReference type="Proteomes" id="UP000216074"/>
    </source>
</evidence>
<comment type="caution">
    <text evidence="2">The sequence shown here is derived from an EMBL/GenBank/DDBJ whole genome shotgun (WGS) entry which is preliminary data.</text>
</comment>
<name>A0A261G1X0_9BIFI</name>